<comment type="cofactor">
    <cofactor evidence="1">
        <name>pyridoxal 5'-phosphate</name>
        <dbReference type="ChEBI" id="CHEBI:597326"/>
    </cofactor>
</comment>
<evidence type="ECO:0000256" key="4">
    <source>
        <dbReference type="ARBA" id="ARBA00022898"/>
    </source>
</evidence>
<reference evidence="11 12" key="1">
    <citation type="submission" date="2018-11" db="EMBL/GenBank/DDBJ databases">
        <title>Genomic Encyclopedia of Type Strains, Phase IV (KMG-IV): sequencing the most valuable type-strain genomes for metagenomic binning, comparative biology and taxonomic classification.</title>
        <authorList>
            <person name="Goeker M."/>
        </authorList>
    </citation>
    <scope>NUCLEOTIDE SEQUENCE [LARGE SCALE GENOMIC DNA]</scope>
    <source>
        <strain evidence="11 12">DSM 16974</strain>
    </source>
</reference>
<dbReference type="InterPro" id="IPR017824">
    <property type="entry name" value="Aminodeoxychorismate_lyase_IV"/>
</dbReference>
<dbReference type="GO" id="GO:0046656">
    <property type="term" value="P:folic acid biosynthetic process"/>
    <property type="evidence" value="ECO:0007669"/>
    <property type="project" value="UniProtKB-KW"/>
</dbReference>
<keyword evidence="5" id="KW-0289">Folate biosynthesis</keyword>
<protein>
    <recommendedName>
        <fullName evidence="8 10">Aminodeoxychorismate lyase</fullName>
        <ecNumber evidence="8 10">4.1.3.38</ecNumber>
    </recommendedName>
</protein>
<evidence type="ECO:0000313" key="12">
    <source>
        <dbReference type="Proteomes" id="UP000273643"/>
    </source>
</evidence>
<dbReference type="GO" id="GO:0008153">
    <property type="term" value="P:4-aminobenzoate biosynthetic process"/>
    <property type="evidence" value="ECO:0007669"/>
    <property type="project" value="UniProtKB-UniRule"/>
</dbReference>
<evidence type="ECO:0000256" key="9">
    <source>
        <dbReference type="ARBA" id="ARBA00049529"/>
    </source>
</evidence>
<organism evidence="11 12">
    <name type="scientific">Marinimicrobium koreense</name>
    <dbReference type="NCBI Taxonomy" id="306545"/>
    <lineage>
        <taxon>Bacteria</taxon>
        <taxon>Pseudomonadati</taxon>
        <taxon>Pseudomonadota</taxon>
        <taxon>Gammaproteobacteria</taxon>
        <taxon>Cellvibrionales</taxon>
        <taxon>Cellvibrionaceae</taxon>
        <taxon>Marinimicrobium</taxon>
    </lineage>
</organism>
<dbReference type="OrthoDB" id="9805628at2"/>
<comment type="pathway">
    <text evidence="7">Cofactor biosynthesis; tetrahydrofolate biosynthesis; 4-aminobenzoate from chorismate: step 2/2.</text>
</comment>
<accession>A0A3N1P0K8</accession>
<evidence type="ECO:0000256" key="10">
    <source>
        <dbReference type="NCBIfam" id="TIGR03461"/>
    </source>
</evidence>
<dbReference type="PANTHER" id="PTHR42743">
    <property type="entry name" value="AMINO-ACID AMINOTRANSFERASE"/>
    <property type="match status" value="1"/>
</dbReference>
<gene>
    <name evidence="11" type="ORF">EDC38_0830</name>
</gene>
<dbReference type="GO" id="GO:0005829">
    <property type="term" value="C:cytosol"/>
    <property type="evidence" value="ECO:0007669"/>
    <property type="project" value="TreeGrafter"/>
</dbReference>
<name>A0A3N1P0K8_9GAMM</name>
<comment type="subunit">
    <text evidence="3">Homodimer.</text>
</comment>
<dbReference type="InterPro" id="IPR001544">
    <property type="entry name" value="Aminotrans_IV"/>
</dbReference>
<dbReference type="RefSeq" id="WP_123637422.1">
    <property type="nucleotide sequence ID" value="NZ_RJUK01000001.1"/>
</dbReference>
<dbReference type="InterPro" id="IPR043132">
    <property type="entry name" value="BCAT-like_C"/>
</dbReference>
<dbReference type="InterPro" id="IPR036038">
    <property type="entry name" value="Aminotransferase-like"/>
</dbReference>
<evidence type="ECO:0000256" key="1">
    <source>
        <dbReference type="ARBA" id="ARBA00001933"/>
    </source>
</evidence>
<dbReference type="Proteomes" id="UP000273643">
    <property type="component" value="Unassembled WGS sequence"/>
</dbReference>
<comment type="similarity">
    <text evidence="2">Belongs to the class-IV pyridoxal-phosphate-dependent aminotransferase family.</text>
</comment>
<evidence type="ECO:0000256" key="3">
    <source>
        <dbReference type="ARBA" id="ARBA00011738"/>
    </source>
</evidence>
<dbReference type="InterPro" id="IPR050571">
    <property type="entry name" value="Class-IV_PLP-Dep_Aminotrnsfr"/>
</dbReference>
<evidence type="ECO:0000256" key="2">
    <source>
        <dbReference type="ARBA" id="ARBA00009320"/>
    </source>
</evidence>
<evidence type="ECO:0000256" key="8">
    <source>
        <dbReference type="ARBA" id="ARBA00035676"/>
    </source>
</evidence>
<evidence type="ECO:0000256" key="5">
    <source>
        <dbReference type="ARBA" id="ARBA00022909"/>
    </source>
</evidence>
<dbReference type="EC" id="4.1.3.38" evidence="8 10"/>
<proteinExistence type="inferred from homology"/>
<evidence type="ECO:0000256" key="6">
    <source>
        <dbReference type="ARBA" id="ARBA00023239"/>
    </source>
</evidence>
<dbReference type="Gene3D" id="3.20.10.10">
    <property type="entry name" value="D-amino Acid Aminotransferase, subunit A, domain 2"/>
    <property type="match status" value="1"/>
</dbReference>
<dbReference type="AlphaFoldDB" id="A0A3N1P0K8"/>
<dbReference type="SUPFAM" id="SSF56752">
    <property type="entry name" value="D-aminoacid aminotransferase-like PLP-dependent enzymes"/>
    <property type="match status" value="1"/>
</dbReference>
<comment type="caution">
    <text evidence="11">The sequence shown here is derived from an EMBL/GenBank/DDBJ whole genome shotgun (WGS) entry which is preliminary data.</text>
</comment>
<evidence type="ECO:0000313" key="11">
    <source>
        <dbReference type="EMBL" id="ROQ20230.1"/>
    </source>
</evidence>
<dbReference type="PANTHER" id="PTHR42743:SF2">
    <property type="entry name" value="AMINODEOXYCHORISMATE LYASE"/>
    <property type="match status" value="1"/>
</dbReference>
<dbReference type="InterPro" id="IPR043131">
    <property type="entry name" value="BCAT-like_N"/>
</dbReference>
<dbReference type="Pfam" id="PF01063">
    <property type="entry name" value="Aminotran_4"/>
    <property type="match status" value="1"/>
</dbReference>
<dbReference type="EMBL" id="RJUK01000001">
    <property type="protein sequence ID" value="ROQ20230.1"/>
    <property type="molecule type" value="Genomic_DNA"/>
</dbReference>
<dbReference type="GO" id="GO:0030170">
    <property type="term" value="F:pyridoxal phosphate binding"/>
    <property type="evidence" value="ECO:0007669"/>
    <property type="project" value="InterPro"/>
</dbReference>
<sequence>MTDSEVITLTNGEFGATLSPLDRGLAYGDGLFETARVRAGQVPLWSFHRQRLIAGARRLGLVLDTDRLERERERLLARLPTVDGTLKLVVTRGVGGKAYQPPKHPQISYCWQLRPGVSPAWQKGRDGVVLHECRHRLGDNPVLAGMKHLNRLEYVLARMEWDDEYPEGLLSDAAGHIIEGTLSNVFIRLEDGWWTPRLDRNGVAGVMRRLIMEVLGPQLDLVVQEGQVTREALIGAREWFVCNSVFGIWPVTGLAPGGETWTVGPQTRQLQSCFEHWLADNRNLKEVP</sequence>
<dbReference type="GO" id="GO:0008696">
    <property type="term" value="F:4-amino-4-deoxychorismate lyase activity"/>
    <property type="evidence" value="ECO:0007669"/>
    <property type="project" value="UniProtKB-UniRule"/>
</dbReference>
<keyword evidence="12" id="KW-1185">Reference proteome</keyword>
<dbReference type="NCBIfam" id="TIGR03461">
    <property type="entry name" value="pabC_Proteo"/>
    <property type="match status" value="1"/>
</dbReference>
<evidence type="ECO:0000256" key="7">
    <source>
        <dbReference type="ARBA" id="ARBA00035633"/>
    </source>
</evidence>
<keyword evidence="4" id="KW-0663">Pyridoxal phosphate</keyword>
<comment type="catalytic activity">
    <reaction evidence="9">
        <text>4-amino-4-deoxychorismate = 4-aminobenzoate + pyruvate + H(+)</text>
        <dbReference type="Rhea" id="RHEA:16201"/>
        <dbReference type="ChEBI" id="CHEBI:15361"/>
        <dbReference type="ChEBI" id="CHEBI:15378"/>
        <dbReference type="ChEBI" id="CHEBI:17836"/>
        <dbReference type="ChEBI" id="CHEBI:58406"/>
        <dbReference type="EC" id="4.1.3.38"/>
    </reaction>
</comment>
<dbReference type="Gene3D" id="3.30.470.10">
    <property type="match status" value="1"/>
</dbReference>
<keyword evidence="6 11" id="KW-0456">Lyase</keyword>